<dbReference type="InterPro" id="IPR049551">
    <property type="entry name" value="PKS_DH_C"/>
</dbReference>
<protein>
    <submittedName>
        <fullName evidence="8">3-oxoacyl-(Acyl-carrier-protein) synthase</fullName>
    </submittedName>
</protein>
<dbReference type="Pfam" id="PF02801">
    <property type="entry name" value="Ketoacyl-synt_C"/>
    <property type="match status" value="1"/>
</dbReference>
<dbReference type="InterPro" id="IPR049552">
    <property type="entry name" value="PKS_DH_N"/>
</dbReference>
<evidence type="ECO:0000259" key="7">
    <source>
        <dbReference type="PROSITE" id="PS52019"/>
    </source>
</evidence>
<dbReference type="CDD" id="cd00833">
    <property type="entry name" value="PKS"/>
    <property type="match status" value="1"/>
</dbReference>
<feature type="active site" description="Proton donor; for dehydratase activity" evidence="3">
    <location>
        <position position="1240"/>
    </location>
</feature>
<evidence type="ECO:0000259" key="6">
    <source>
        <dbReference type="PROSITE" id="PS52004"/>
    </source>
</evidence>
<dbReference type="PANTHER" id="PTHR43775:SF37">
    <property type="entry name" value="SI:DKEY-61P9.11"/>
    <property type="match status" value="1"/>
</dbReference>
<feature type="region of interest" description="N-terminal hotdog fold" evidence="3">
    <location>
        <begin position="1049"/>
        <end position="1169"/>
    </location>
</feature>
<keyword evidence="9" id="KW-1185">Reference proteome</keyword>
<comment type="similarity">
    <text evidence="4">Belongs to the thiolase-like superfamily. Beta-ketoacyl-ACP synthases family.</text>
</comment>
<evidence type="ECO:0000256" key="3">
    <source>
        <dbReference type="PROSITE-ProRule" id="PRU01363"/>
    </source>
</evidence>
<dbReference type="InterPro" id="IPR049900">
    <property type="entry name" value="PKS_mFAS_DH"/>
</dbReference>
<keyword evidence="2" id="KW-0597">Phosphoprotein</keyword>
<proteinExistence type="inferred from homology"/>
<dbReference type="SUPFAM" id="SSF53901">
    <property type="entry name" value="Thiolase-like"/>
    <property type="match status" value="1"/>
</dbReference>
<name>A0ABT9QR75_9ACTN</name>
<dbReference type="SMART" id="SM00826">
    <property type="entry name" value="PKS_DH"/>
    <property type="match status" value="1"/>
</dbReference>
<dbReference type="Proteomes" id="UP001225356">
    <property type="component" value="Unassembled WGS sequence"/>
</dbReference>
<dbReference type="Pfam" id="PF00109">
    <property type="entry name" value="ketoacyl-synt"/>
    <property type="match status" value="1"/>
</dbReference>
<dbReference type="InterPro" id="IPR057326">
    <property type="entry name" value="KR_dom"/>
</dbReference>
<evidence type="ECO:0000256" key="4">
    <source>
        <dbReference type="RuleBase" id="RU003694"/>
    </source>
</evidence>
<feature type="domain" description="Ketosynthase family 3 (KS3)" evidence="6">
    <location>
        <begin position="1"/>
        <end position="453"/>
    </location>
</feature>
<dbReference type="RefSeq" id="WP_307567006.1">
    <property type="nucleotide sequence ID" value="NZ_JAUSQU010000001.1"/>
</dbReference>
<dbReference type="InterPro" id="IPR036291">
    <property type="entry name" value="NAD(P)-bd_dom_sf"/>
</dbReference>
<evidence type="ECO:0000313" key="8">
    <source>
        <dbReference type="EMBL" id="MDP9849254.1"/>
    </source>
</evidence>
<dbReference type="Gene3D" id="3.10.129.110">
    <property type="entry name" value="Polyketide synthase dehydratase"/>
    <property type="match status" value="1"/>
</dbReference>
<dbReference type="Gene3D" id="3.40.50.720">
    <property type="entry name" value="NAD(P)-binding Rossmann-like Domain"/>
    <property type="match status" value="1"/>
</dbReference>
<sequence>MSVAIVGLACTYPDAPDPGALWETVLWRRRAFRRMPVERLDLADYHSSDRLAPDHTYSTRAALIEGWEFDRTAFNVSGAAHRAGDPAHWLALETASQALADAGFPGGRGLDRDRVTVVMGNTLTGEVSRAATLRLRWPYVRRVLVSALAGLPEETVTRVLARARSEYLRPFPETSEETLAGSLSSTIAGRVCDHFDLRGGGYTVDGTGASSLLSVIAACRSLLDGSADFALAGGVNLSLDPFELVGLAKAGALAEERMRIYDTRSDGFWPGEGCGIVALMPTAGARAAGVRIYAEIAGWGVSSDGGGLTRPESDGRLLALRRAYAQAGVSPVEVALFEGQGTGTPVGDTAELTALTRLLSGSVRQAALGSVTANIGHTGAAAGAAGLIKATLSIASGVLPPTTGCGSPHSLLAAPGAPLRVLSIPEPWPYGPRHAGVSATGFGGVHAHLVLTAPAPAEANNLMDPARPAPDRPSPDEPLVFAFSGEDAEAVRPVLERVADQATRWSEAELCDLAHALGSASAGPLRIAIVAGSAEQLSERAELALKRLDTLESGSLVALSGLYLGQDVKGRVTLLFPSQEAPDGDFDADRPIPDTASAETVAALWADTAIQDLTALYGDHPARPVDIWRDRVFVSNPCSSPQGAGAGAERAGGAPASGGGIAGIVMGLVAGVIARLPTSDEPEHVGRTGPVAGVSHWVRCFAEAPEPGGWDVPAAHEGADPDGEADGPEDAEIQGRRIVIDDPLRPGAAEALISAAREAVASRDRLAVVCASDAVSGFLGSLRLEHPDLDLGAGEPRARTVIALDGEGPLPVGPEDVVLVSGGGTGIGFACARALAEAAGCALALLGPRRPSHDPILRTNLQMLSVKGIRYGYAAADVSDAGEVKRAVRELERTLGPVTMLIHSADVNRPGRFAELTAEDFERHIAPKLTGLDNLLAATAPRRVVTFGSVIGLYGLAGESHYALANGLMRERVRRIGGLNIDWSVWSGAGMGERLGVLESLVKTDVTAIPSREGVELFLGLLRTKDLPSSVAVHGRLGGPAAPCPGGGRFLEGLRVHVPGVELVADSRLSIESDAYLADHRMDGQATLPAVVALEAMAQAAGALTGRPLDEAAEMTFDRPVVVPEAGGTTIRVCALRHEQTVEAVIRSEETGFHLDHFRAVFPVNPAGETLFVPQLNRDGTEPLDAKDLYGALCFSTGRFQRVRELTLVEARNCRGELRGDDPDGWFQDRPVLGSPGLSDATIHALQACVPHRRLLPVGCERLVVRPSQGDVRLHATERGHDRGEYVWDVTTTDVRGRLVAAWIGLRLKDVGPLPRRDPWPANLLAVYLQRAAVGLGLDPALHVTMTGGTSRSHLDDLVLGVNGPAYCDWERVGGAGRTLGPAFDPLIAELLPRCGEPEETVSARIRTAVECLSKAGRPTTTPLVVVGSHEEGWLLLRAGTGLIASAVVRVRGVREPVAVSIMTERS</sequence>
<dbReference type="SMART" id="SM00825">
    <property type="entry name" value="PKS_KS"/>
    <property type="match status" value="1"/>
</dbReference>
<dbReference type="Pfam" id="PF14765">
    <property type="entry name" value="PS-DH"/>
    <property type="match status" value="1"/>
</dbReference>
<comment type="caution">
    <text evidence="8">The sequence shown here is derived from an EMBL/GenBank/DDBJ whole genome shotgun (WGS) entry which is preliminary data.</text>
</comment>
<dbReference type="InterPro" id="IPR050091">
    <property type="entry name" value="PKS_NRPS_Biosynth_Enz"/>
</dbReference>
<dbReference type="InterPro" id="IPR014030">
    <property type="entry name" value="Ketoacyl_synth_N"/>
</dbReference>
<evidence type="ECO:0000256" key="1">
    <source>
        <dbReference type="ARBA" id="ARBA00022450"/>
    </source>
</evidence>
<dbReference type="InterPro" id="IPR014031">
    <property type="entry name" value="Ketoacyl_synth_C"/>
</dbReference>
<dbReference type="Gene3D" id="3.40.47.10">
    <property type="match status" value="1"/>
</dbReference>
<accession>A0ABT9QR75</accession>
<dbReference type="InterPro" id="IPR020841">
    <property type="entry name" value="PKS_Beta-ketoAc_synthase_dom"/>
</dbReference>
<feature type="compositionally biased region" description="Acidic residues" evidence="5">
    <location>
        <begin position="720"/>
        <end position="729"/>
    </location>
</feature>
<dbReference type="InterPro" id="IPR020807">
    <property type="entry name" value="PKS_DH"/>
</dbReference>
<feature type="domain" description="PKS/mFAS DH" evidence="7">
    <location>
        <begin position="1049"/>
        <end position="1317"/>
    </location>
</feature>
<evidence type="ECO:0000256" key="5">
    <source>
        <dbReference type="SAM" id="MobiDB-lite"/>
    </source>
</evidence>
<dbReference type="Pfam" id="PF16197">
    <property type="entry name" value="KAsynt_C_assoc"/>
    <property type="match status" value="1"/>
</dbReference>
<dbReference type="InterPro" id="IPR042104">
    <property type="entry name" value="PKS_dehydratase_sf"/>
</dbReference>
<feature type="active site" description="Proton acceptor; for dehydratase activity" evidence="3">
    <location>
        <position position="1080"/>
    </location>
</feature>
<dbReference type="PROSITE" id="PS52004">
    <property type="entry name" value="KS3_2"/>
    <property type="match status" value="1"/>
</dbReference>
<evidence type="ECO:0000256" key="2">
    <source>
        <dbReference type="ARBA" id="ARBA00022553"/>
    </source>
</evidence>
<dbReference type="Pfam" id="PF21089">
    <property type="entry name" value="PKS_DH_N"/>
    <property type="match status" value="1"/>
</dbReference>
<dbReference type="EMBL" id="JAUSQU010000001">
    <property type="protein sequence ID" value="MDP9849254.1"/>
    <property type="molecule type" value="Genomic_DNA"/>
</dbReference>
<keyword evidence="1" id="KW-0596">Phosphopantetheine</keyword>
<feature type="region of interest" description="C-terminal hotdog fold" evidence="3">
    <location>
        <begin position="1181"/>
        <end position="1317"/>
    </location>
</feature>
<dbReference type="InterPro" id="IPR013968">
    <property type="entry name" value="PKS_KR"/>
</dbReference>
<dbReference type="PANTHER" id="PTHR43775">
    <property type="entry name" value="FATTY ACID SYNTHASE"/>
    <property type="match status" value="1"/>
</dbReference>
<dbReference type="Pfam" id="PF08659">
    <property type="entry name" value="KR"/>
    <property type="match status" value="1"/>
</dbReference>
<dbReference type="SMART" id="SM00822">
    <property type="entry name" value="PKS_KR"/>
    <property type="match status" value="1"/>
</dbReference>
<dbReference type="InterPro" id="IPR032821">
    <property type="entry name" value="PKS_assoc"/>
</dbReference>
<feature type="region of interest" description="Disordered" evidence="5">
    <location>
        <begin position="708"/>
        <end position="729"/>
    </location>
</feature>
<dbReference type="SUPFAM" id="SSF51735">
    <property type="entry name" value="NAD(P)-binding Rossmann-fold domains"/>
    <property type="match status" value="1"/>
</dbReference>
<keyword evidence="4" id="KW-0808">Transferase</keyword>
<gene>
    <name evidence="8" type="ORF">J2853_008465</name>
</gene>
<evidence type="ECO:0000313" key="9">
    <source>
        <dbReference type="Proteomes" id="UP001225356"/>
    </source>
</evidence>
<organism evidence="8 9">
    <name type="scientific">Streptosporangium lutulentum</name>
    <dbReference type="NCBI Taxonomy" id="1461250"/>
    <lineage>
        <taxon>Bacteria</taxon>
        <taxon>Bacillati</taxon>
        <taxon>Actinomycetota</taxon>
        <taxon>Actinomycetes</taxon>
        <taxon>Streptosporangiales</taxon>
        <taxon>Streptosporangiaceae</taxon>
        <taxon>Streptosporangium</taxon>
    </lineage>
</organism>
<dbReference type="PROSITE" id="PS52019">
    <property type="entry name" value="PKS_MFAS_DH"/>
    <property type="match status" value="1"/>
</dbReference>
<dbReference type="InterPro" id="IPR016039">
    <property type="entry name" value="Thiolase-like"/>
</dbReference>
<reference evidence="8 9" key="1">
    <citation type="submission" date="2023-07" db="EMBL/GenBank/DDBJ databases">
        <title>Sequencing the genomes of 1000 actinobacteria strains.</title>
        <authorList>
            <person name="Klenk H.-P."/>
        </authorList>
    </citation>
    <scope>NUCLEOTIDE SEQUENCE [LARGE SCALE GENOMIC DNA]</scope>
    <source>
        <strain evidence="8 9">DSM 46740</strain>
    </source>
</reference>